<dbReference type="EMBL" id="JAQIZZ010000008">
    <property type="protein sequence ID" value="KAJ5525021.1"/>
    <property type="molecule type" value="Genomic_DNA"/>
</dbReference>
<name>A0AAD6G9E1_9EURO</name>
<feature type="signal peptide" evidence="1">
    <location>
        <begin position="1"/>
        <end position="28"/>
    </location>
</feature>
<proteinExistence type="predicted"/>
<reference evidence="2 3" key="1">
    <citation type="journal article" date="2023" name="IMA Fungus">
        <title>Comparative genomic study of the Penicillium genus elucidates a diverse pangenome and 15 lateral gene transfer events.</title>
        <authorList>
            <person name="Petersen C."/>
            <person name="Sorensen T."/>
            <person name="Nielsen M.R."/>
            <person name="Sondergaard T.E."/>
            <person name="Sorensen J.L."/>
            <person name="Fitzpatrick D.A."/>
            <person name="Frisvad J.C."/>
            <person name="Nielsen K.L."/>
        </authorList>
    </citation>
    <scope>NUCLEOTIDE SEQUENCE [LARGE SCALE GENOMIC DNA]</scope>
    <source>
        <strain evidence="2 3">IBT 35679</strain>
    </source>
</reference>
<gene>
    <name evidence="2" type="ORF">N7494_011671</name>
</gene>
<protein>
    <submittedName>
        <fullName evidence="2">Uncharacterized protein</fullName>
    </submittedName>
</protein>
<evidence type="ECO:0000256" key="1">
    <source>
        <dbReference type="SAM" id="SignalP"/>
    </source>
</evidence>
<dbReference type="Proteomes" id="UP001220324">
    <property type="component" value="Unassembled WGS sequence"/>
</dbReference>
<keyword evidence="1" id="KW-0732">Signal</keyword>
<feature type="chain" id="PRO_5042177063" evidence="1">
    <location>
        <begin position="29"/>
        <end position="85"/>
    </location>
</feature>
<evidence type="ECO:0000313" key="2">
    <source>
        <dbReference type="EMBL" id="KAJ5525021.1"/>
    </source>
</evidence>
<accession>A0AAD6G9E1</accession>
<dbReference type="AlphaFoldDB" id="A0AAD6G9E1"/>
<evidence type="ECO:0000313" key="3">
    <source>
        <dbReference type="Proteomes" id="UP001220324"/>
    </source>
</evidence>
<dbReference type="PROSITE" id="PS51257">
    <property type="entry name" value="PROKAR_LIPOPROTEIN"/>
    <property type="match status" value="1"/>
</dbReference>
<comment type="caution">
    <text evidence="2">The sequence shown here is derived from an EMBL/GenBank/DDBJ whole genome shotgun (WGS) entry which is preliminary data.</text>
</comment>
<organism evidence="2 3">
    <name type="scientific">Penicillium frequentans</name>
    <dbReference type="NCBI Taxonomy" id="3151616"/>
    <lineage>
        <taxon>Eukaryota</taxon>
        <taxon>Fungi</taxon>
        <taxon>Dikarya</taxon>
        <taxon>Ascomycota</taxon>
        <taxon>Pezizomycotina</taxon>
        <taxon>Eurotiomycetes</taxon>
        <taxon>Eurotiomycetidae</taxon>
        <taxon>Eurotiales</taxon>
        <taxon>Aspergillaceae</taxon>
        <taxon>Penicillium</taxon>
    </lineage>
</organism>
<sequence length="85" mass="8974">MNLGAHRGNLSALLAIILLACLFGQSSASLGDHLPDFRECVKVCQTENCNSGNSVLRKATLLKAPAFILIVRSSAPPLVIMDLPG</sequence>
<keyword evidence="3" id="KW-1185">Reference proteome</keyword>